<sequence length="259" mass="27556">MKRTLTLLAALAVTMAGAHGSDSNAVGQLRARDAHALLWLPDGRLLFGHHDGVQVSSDRGVTWKPLLDKPNFDAMNLQLAGDQIVLAGHDVYATSPDGKRWTARTAKGLGGTDLHGYAVDPSNARRHYAWEAATGLHGSADGGRTWKRLSARHLPPGVTGIAAGAKGNLYALTASRGLWQSRNGGQTFTALRTPEQPLAVTVAADGALWVGGKTGVWRQQSAAWARVADDLAILLAVNPRRPDQAVWVDGQGAVHRTEH</sequence>
<evidence type="ECO:0000313" key="2">
    <source>
        <dbReference type="EMBL" id="MFC6662779.1"/>
    </source>
</evidence>
<dbReference type="SUPFAM" id="SSF110296">
    <property type="entry name" value="Oligoxyloglucan reducing end-specific cellobiohydrolase"/>
    <property type="match status" value="1"/>
</dbReference>
<dbReference type="InterPro" id="IPR052025">
    <property type="entry name" value="Xyloglucanase_GH74"/>
</dbReference>
<protein>
    <submittedName>
        <fullName evidence="2">WD40/YVTN/BNR-like repeat-containing protein</fullName>
    </submittedName>
</protein>
<evidence type="ECO:0000313" key="3">
    <source>
        <dbReference type="Proteomes" id="UP001596317"/>
    </source>
</evidence>
<organism evidence="2 3">
    <name type="scientific">Deinococcus multiflagellatus</name>
    <dbReference type="NCBI Taxonomy" id="1656887"/>
    <lineage>
        <taxon>Bacteria</taxon>
        <taxon>Thermotogati</taxon>
        <taxon>Deinococcota</taxon>
        <taxon>Deinococci</taxon>
        <taxon>Deinococcales</taxon>
        <taxon>Deinococcaceae</taxon>
        <taxon>Deinococcus</taxon>
    </lineage>
</organism>
<name>A0ABW1ZSQ0_9DEIO</name>
<dbReference type="InterPro" id="IPR015943">
    <property type="entry name" value="WD40/YVTN_repeat-like_dom_sf"/>
</dbReference>
<dbReference type="PANTHER" id="PTHR43739:SF5">
    <property type="entry name" value="EXO-ALPHA-SIALIDASE"/>
    <property type="match status" value="1"/>
</dbReference>
<feature type="chain" id="PRO_5046596636" evidence="1">
    <location>
        <begin position="21"/>
        <end position="259"/>
    </location>
</feature>
<dbReference type="RefSeq" id="WP_224612223.1">
    <property type="nucleotide sequence ID" value="NZ_JAIQXV010000024.1"/>
</dbReference>
<dbReference type="Proteomes" id="UP001596317">
    <property type="component" value="Unassembled WGS sequence"/>
</dbReference>
<reference evidence="3" key="1">
    <citation type="journal article" date="2019" name="Int. J. Syst. Evol. Microbiol.">
        <title>The Global Catalogue of Microorganisms (GCM) 10K type strain sequencing project: providing services to taxonomists for standard genome sequencing and annotation.</title>
        <authorList>
            <consortium name="The Broad Institute Genomics Platform"/>
            <consortium name="The Broad Institute Genome Sequencing Center for Infectious Disease"/>
            <person name="Wu L."/>
            <person name="Ma J."/>
        </authorList>
    </citation>
    <scope>NUCLEOTIDE SEQUENCE [LARGE SCALE GENOMIC DNA]</scope>
    <source>
        <strain evidence="3">CCUG 63830</strain>
    </source>
</reference>
<dbReference type="Gene3D" id="2.130.10.10">
    <property type="entry name" value="YVTN repeat-like/Quinoprotein amine dehydrogenase"/>
    <property type="match status" value="1"/>
</dbReference>
<dbReference type="EMBL" id="JBHSWB010000002">
    <property type="protein sequence ID" value="MFC6662779.1"/>
    <property type="molecule type" value="Genomic_DNA"/>
</dbReference>
<feature type="signal peptide" evidence="1">
    <location>
        <begin position="1"/>
        <end position="20"/>
    </location>
</feature>
<comment type="caution">
    <text evidence="2">The sequence shown here is derived from an EMBL/GenBank/DDBJ whole genome shotgun (WGS) entry which is preliminary data.</text>
</comment>
<accession>A0ABW1ZSQ0</accession>
<evidence type="ECO:0000256" key="1">
    <source>
        <dbReference type="SAM" id="SignalP"/>
    </source>
</evidence>
<dbReference type="PANTHER" id="PTHR43739">
    <property type="entry name" value="XYLOGLUCANASE (EUROFUNG)"/>
    <property type="match status" value="1"/>
</dbReference>
<gene>
    <name evidence="2" type="ORF">ACFP90_22290</name>
</gene>
<proteinExistence type="predicted"/>
<keyword evidence="1" id="KW-0732">Signal</keyword>
<keyword evidence="3" id="KW-1185">Reference proteome</keyword>